<sequence length="657" mass="71703">MVLQTRFSSRLAARFPVLTGFGLLVGLLPRPAAAQAPTDTLRSQQLPTVRVAGLRPTRFAVGSRQLTLDSVALSNYRSGTLADALGARTAIYLKNYGPGQLSSISLRGTSARHTAVLWNGFNINLPSLGEADFALLPINGTTQVDIQPGPAGATYGNGAVGGTVRLSAAANSPADWGRGWHGTAQGDYGSFGLGAGLATAGFSNQKIALRTSFNYRRADNDFPYYTREGGGRVRRYQENAAFRQASFSQDATLRLGQHGELSAAAWLTDADRQIQPGIGTNNTRAQERDQSRRLMAAYRRVSTGAEWAVRAAWFEDVINYRDEVSGLSESTVRTSQAQAEHTWRLAPNASVRLGAEAQHFAAHVDGYGAAPRTENRYSGFLLLRYDPRPRLQLSLNLRQAVLPGRQPPLTPTAGAEWQVLAANRHALSLKANASRSYRAPTLNERYWRPGGNPDLLPEESMGYEGGLAHTFKTTRLTLQTELTGYRQLVDNWVQWTPGASYWSPRNLRQVRAQGLEAGSTLGWQPGAYRLTARGSYAFTSTEKTRGTATDTDPAGRQLPFVPRHTAAVSTDHGWRGWQLGTTLTYTGYRFTDASATAFLPGFLLLNASVGRTLAVAPAWQILVLAQGFNLTNNSYQNYENRALPGRNASLSLRLLWR</sequence>
<keyword evidence="3 10" id="KW-1134">Transmembrane beta strand</keyword>
<dbReference type="GO" id="GO:0015344">
    <property type="term" value="F:siderophore uptake transmembrane transporter activity"/>
    <property type="evidence" value="ECO:0007669"/>
    <property type="project" value="TreeGrafter"/>
</dbReference>
<evidence type="ECO:0000256" key="4">
    <source>
        <dbReference type="ARBA" id="ARBA00022692"/>
    </source>
</evidence>
<evidence type="ECO:0000256" key="8">
    <source>
        <dbReference type="ARBA" id="ARBA00023170"/>
    </source>
</evidence>
<dbReference type="InterPro" id="IPR039426">
    <property type="entry name" value="TonB-dep_rcpt-like"/>
</dbReference>
<dbReference type="Pfam" id="PF00593">
    <property type="entry name" value="TonB_dep_Rec_b-barrel"/>
    <property type="match status" value="1"/>
</dbReference>
<dbReference type="PANTHER" id="PTHR30069:SF29">
    <property type="entry name" value="HEMOGLOBIN AND HEMOGLOBIN-HAPTOGLOBIN-BINDING PROTEIN 1-RELATED"/>
    <property type="match status" value="1"/>
</dbReference>
<evidence type="ECO:0000259" key="11">
    <source>
        <dbReference type="Pfam" id="PF00593"/>
    </source>
</evidence>
<evidence type="ECO:0000256" key="5">
    <source>
        <dbReference type="ARBA" id="ARBA00022729"/>
    </source>
</evidence>
<accession>A0A1H9ZUZ3</accession>
<evidence type="ECO:0000313" key="13">
    <source>
        <dbReference type="Proteomes" id="UP000198697"/>
    </source>
</evidence>
<dbReference type="Proteomes" id="UP000198697">
    <property type="component" value="Unassembled WGS sequence"/>
</dbReference>
<evidence type="ECO:0000313" key="12">
    <source>
        <dbReference type="EMBL" id="SES85531.1"/>
    </source>
</evidence>
<evidence type="ECO:0000256" key="7">
    <source>
        <dbReference type="ARBA" id="ARBA00023136"/>
    </source>
</evidence>
<dbReference type="PANTHER" id="PTHR30069">
    <property type="entry name" value="TONB-DEPENDENT OUTER MEMBRANE RECEPTOR"/>
    <property type="match status" value="1"/>
</dbReference>
<dbReference type="STRING" id="82805.SAMN04487998_0481"/>
<keyword evidence="2 10" id="KW-0813">Transport</keyword>
<keyword evidence="7 10" id="KW-0472">Membrane</keyword>
<dbReference type="InterPro" id="IPR037066">
    <property type="entry name" value="Plug_dom_sf"/>
</dbReference>
<evidence type="ECO:0000256" key="2">
    <source>
        <dbReference type="ARBA" id="ARBA00022448"/>
    </source>
</evidence>
<dbReference type="InterPro" id="IPR000531">
    <property type="entry name" value="Beta-barrel_TonB"/>
</dbReference>
<dbReference type="Gene3D" id="2.40.170.20">
    <property type="entry name" value="TonB-dependent receptor, beta-barrel domain"/>
    <property type="match status" value="1"/>
</dbReference>
<protein>
    <submittedName>
        <fullName evidence="12">Iron complex outermembrane recepter protein</fullName>
    </submittedName>
</protein>
<evidence type="ECO:0000256" key="1">
    <source>
        <dbReference type="ARBA" id="ARBA00004571"/>
    </source>
</evidence>
<dbReference type="EMBL" id="FOHS01000001">
    <property type="protein sequence ID" value="SES85531.1"/>
    <property type="molecule type" value="Genomic_DNA"/>
</dbReference>
<comment type="similarity">
    <text evidence="10">Belongs to the TonB-dependent receptor family.</text>
</comment>
<evidence type="ECO:0000256" key="9">
    <source>
        <dbReference type="ARBA" id="ARBA00023237"/>
    </source>
</evidence>
<dbReference type="GO" id="GO:0044718">
    <property type="term" value="P:siderophore transmembrane transport"/>
    <property type="evidence" value="ECO:0007669"/>
    <property type="project" value="TreeGrafter"/>
</dbReference>
<dbReference type="AlphaFoldDB" id="A0A1H9ZUZ3"/>
<keyword evidence="9 10" id="KW-0998">Cell outer membrane</keyword>
<dbReference type="GO" id="GO:0009279">
    <property type="term" value="C:cell outer membrane"/>
    <property type="evidence" value="ECO:0007669"/>
    <property type="project" value="UniProtKB-SubCell"/>
</dbReference>
<reference evidence="13" key="1">
    <citation type="submission" date="2016-10" db="EMBL/GenBank/DDBJ databases">
        <authorList>
            <person name="Varghese N."/>
            <person name="Submissions S."/>
        </authorList>
    </citation>
    <scope>NUCLEOTIDE SEQUENCE [LARGE SCALE GENOMIC DNA]</scope>
    <source>
        <strain evidence="13">DSM 15310</strain>
    </source>
</reference>
<proteinExistence type="inferred from homology"/>
<dbReference type="SUPFAM" id="SSF56935">
    <property type="entry name" value="Porins"/>
    <property type="match status" value="1"/>
</dbReference>
<evidence type="ECO:0000256" key="3">
    <source>
        <dbReference type="ARBA" id="ARBA00022452"/>
    </source>
</evidence>
<comment type="subcellular location">
    <subcellularLocation>
        <location evidence="1 10">Cell outer membrane</location>
        <topology evidence="1 10">Multi-pass membrane protein</topology>
    </subcellularLocation>
</comment>
<keyword evidence="5" id="KW-0732">Signal</keyword>
<keyword evidence="13" id="KW-1185">Reference proteome</keyword>
<feature type="domain" description="TonB-dependent receptor-like beta-barrel" evidence="11">
    <location>
        <begin position="146"/>
        <end position="619"/>
    </location>
</feature>
<keyword evidence="6" id="KW-0798">TonB box</keyword>
<keyword evidence="8" id="KW-0675">Receptor</keyword>
<organism evidence="12 13">
    <name type="scientific">Hymenobacter actinosclerus</name>
    <dbReference type="NCBI Taxonomy" id="82805"/>
    <lineage>
        <taxon>Bacteria</taxon>
        <taxon>Pseudomonadati</taxon>
        <taxon>Bacteroidota</taxon>
        <taxon>Cytophagia</taxon>
        <taxon>Cytophagales</taxon>
        <taxon>Hymenobacteraceae</taxon>
        <taxon>Hymenobacter</taxon>
    </lineage>
</organism>
<dbReference type="InterPro" id="IPR036942">
    <property type="entry name" value="Beta-barrel_TonB_sf"/>
</dbReference>
<name>A0A1H9ZUZ3_9BACT</name>
<keyword evidence="4 10" id="KW-0812">Transmembrane</keyword>
<evidence type="ECO:0000256" key="10">
    <source>
        <dbReference type="PROSITE-ProRule" id="PRU01360"/>
    </source>
</evidence>
<dbReference type="PROSITE" id="PS52016">
    <property type="entry name" value="TONB_DEPENDENT_REC_3"/>
    <property type="match status" value="1"/>
</dbReference>
<evidence type="ECO:0000256" key="6">
    <source>
        <dbReference type="ARBA" id="ARBA00023077"/>
    </source>
</evidence>
<dbReference type="Gene3D" id="2.170.130.10">
    <property type="entry name" value="TonB-dependent receptor, plug domain"/>
    <property type="match status" value="1"/>
</dbReference>
<gene>
    <name evidence="12" type="ORF">SAMN04487998_0481</name>
</gene>